<dbReference type="AlphaFoldDB" id="B9THL1"/>
<keyword evidence="2" id="KW-1185">Reference proteome</keyword>
<name>B9THL1_RICCO</name>
<organism evidence="1 2">
    <name type="scientific">Ricinus communis</name>
    <name type="common">Castor bean</name>
    <dbReference type="NCBI Taxonomy" id="3988"/>
    <lineage>
        <taxon>Eukaryota</taxon>
        <taxon>Viridiplantae</taxon>
        <taxon>Streptophyta</taxon>
        <taxon>Embryophyta</taxon>
        <taxon>Tracheophyta</taxon>
        <taxon>Spermatophyta</taxon>
        <taxon>Magnoliopsida</taxon>
        <taxon>eudicotyledons</taxon>
        <taxon>Gunneridae</taxon>
        <taxon>Pentapetalae</taxon>
        <taxon>rosids</taxon>
        <taxon>fabids</taxon>
        <taxon>Malpighiales</taxon>
        <taxon>Euphorbiaceae</taxon>
        <taxon>Acalyphoideae</taxon>
        <taxon>Acalypheae</taxon>
        <taxon>Ricinus</taxon>
    </lineage>
</organism>
<gene>
    <name evidence="1" type="ORF">RCOM_1946610</name>
</gene>
<reference evidence="2" key="1">
    <citation type="journal article" date="2010" name="Nat. Biotechnol.">
        <title>Draft genome sequence of the oilseed species Ricinus communis.</title>
        <authorList>
            <person name="Chan A.P."/>
            <person name="Crabtree J."/>
            <person name="Zhao Q."/>
            <person name="Lorenzi H."/>
            <person name="Orvis J."/>
            <person name="Puiu D."/>
            <person name="Melake-Berhan A."/>
            <person name="Jones K.M."/>
            <person name="Redman J."/>
            <person name="Chen G."/>
            <person name="Cahoon E.B."/>
            <person name="Gedil M."/>
            <person name="Stanke M."/>
            <person name="Haas B.J."/>
            <person name="Wortman J.R."/>
            <person name="Fraser-Liggett C.M."/>
            <person name="Ravel J."/>
            <person name="Rabinowicz P.D."/>
        </authorList>
    </citation>
    <scope>NUCLEOTIDE SEQUENCE [LARGE SCALE GENOMIC DNA]</scope>
    <source>
        <strain evidence="2">cv. Hale</strain>
    </source>
</reference>
<dbReference type="InParanoid" id="B9THL1"/>
<evidence type="ECO:0000313" key="2">
    <source>
        <dbReference type="Proteomes" id="UP000008311"/>
    </source>
</evidence>
<dbReference type="Proteomes" id="UP000008311">
    <property type="component" value="Unassembled WGS sequence"/>
</dbReference>
<dbReference type="EMBL" id="EQ981653">
    <property type="protein sequence ID" value="EEF24652.1"/>
    <property type="molecule type" value="Genomic_DNA"/>
</dbReference>
<sequence length="64" mass="6824">MPGADRSSSRSVAYGAAELSSRWIQTRAPNWRAYLSASATSSRCDRSMCAIPPASSNHFTSSVA</sequence>
<protein>
    <submittedName>
        <fullName evidence="1">Uncharacterized protein</fullName>
    </submittedName>
</protein>
<evidence type="ECO:0000313" key="1">
    <source>
        <dbReference type="EMBL" id="EEF24652.1"/>
    </source>
</evidence>
<proteinExistence type="predicted"/>
<accession>B9THL1</accession>